<protein>
    <submittedName>
        <fullName evidence="2">Uncharacterized protein</fullName>
    </submittedName>
</protein>
<keyword evidence="3" id="KW-1185">Reference proteome</keyword>
<dbReference type="Proteomes" id="UP001370758">
    <property type="component" value="Unassembled WGS sequence"/>
</dbReference>
<evidence type="ECO:0000313" key="3">
    <source>
        <dbReference type="Proteomes" id="UP001370758"/>
    </source>
</evidence>
<dbReference type="EMBL" id="JAVHJL010000012">
    <property type="protein sequence ID" value="KAK6495685.1"/>
    <property type="molecule type" value="Genomic_DNA"/>
</dbReference>
<reference evidence="2 3" key="1">
    <citation type="submission" date="2023-08" db="EMBL/GenBank/DDBJ databases">
        <authorList>
            <person name="Palmer J.M."/>
        </authorList>
    </citation>
    <scope>NUCLEOTIDE SEQUENCE [LARGE SCALE GENOMIC DNA]</scope>
    <source>
        <strain evidence="2 3">TWF481</strain>
    </source>
</reference>
<keyword evidence="1" id="KW-0732">Signal</keyword>
<accession>A0AAV9VX82</accession>
<evidence type="ECO:0000256" key="1">
    <source>
        <dbReference type="SAM" id="SignalP"/>
    </source>
</evidence>
<comment type="caution">
    <text evidence="2">The sequence shown here is derived from an EMBL/GenBank/DDBJ whole genome shotgun (WGS) entry which is preliminary data.</text>
</comment>
<proteinExistence type="predicted"/>
<sequence>MPSKWIQFPAARAPAASAAVALRLQWLVDTTKCYEETILNDIPAAIWDPPAPPRNVFTIETPSWFRDVYTALTAAQLATSTQIAQQTRISEEIKANTEAAVKNFEAKPLSEGILSTLEPTGTFKDAAMAIEFIESINYALAAGYSKEKVMISVREAIRGQLARDWLISLSTKDRELIAESVTAWKDILRRDWVDNQPDSLMQAQAEYFDFAQGRSINEFVMHKLRLLNAVSGVKYDDTNLITQLHQSIRHDECRGAAD</sequence>
<feature type="chain" id="PRO_5043911725" evidence="1">
    <location>
        <begin position="19"/>
        <end position="258"/>
    </location>
</feature>
<evidence type="ECO:0000313" key="2">
    <source>
        <dbReference type="EMBL" id="KAK6495685.1"/>
    </source>
</evidence>
<gene>
    <name evidence="2" type="ORF">TWF481_002733</name>
</gene>
<organism evidence="2 3">
    <name type="scientific">Arthrobotrys musiformis</name>
    <dbReference type="NCBI Taxonomy" id="47236"/>
    <lineage>
        <taxon>Eukaryota</taxon>
        <taxon>Fungi</taxon>
        <taxon>Dikarya</taxon>
        <taxon>Ascomycota</taxon>
        <taxon>Pezizomycotina</taxon>
        <taxon>Orbiliomycetes</taxon>
        <taxon>Orbiliales</taxon>
        <taxon>Orbiliaceae</taxon>
        <taxon>Arthrobotrys</taxon>
    </lineage>
</organism>
<feature type="signal peptide" evidence="1">
    <location>
        <begin position="1"/>
        <end position="18"/>
    </location>
</feature>
<dbReference type="AlphaFoldDB" id="A0AAV9VX82"/>
<name>A0AAV9VX82_9PEZI</name>